<dbReference type="Pfam" id="PF15995">
    <property type="entry name" value="DUF4771"/>
    <property type="match status" value="1"/>
</dbReference>
<reference evidence="3" key="1">
    <citation type="submission" date="2020-11" db="EMBL/GenBank/DDBJ databases">
        <authorList>
            <person name="Tran Van P."/>
        </authorList>
    </citation>
    <scope>NUCLEOTIDE SEQUENCE</scope>
</reference>
<feature type="domain" description="DUF4770" evidence="1">
    <location>
        <begin position="44"/>
        <end position="157"/>
    </location>
</feature>
<accession>A0A7R9I4Y6</accession>
<feature type="domain" description="DUF4771" evidence="2">
    <location>
        <begin position="270"/>
        <end position="322"/>
    </location>
</feature>
<dbReference type="AlphaFoldDB" id="A0A7R9I4Y6"/>
<dbReference type="Pfam" id="PF15994">
    <property type="entry name" value="DUF4770"/>
    <property type="match status" value="1"/>
</dbReference>
<dbReference type="PANTHER" id="PTHR41967">
    <property type="entry name" value="FI19406P1-RELATED"/>
    <property type="match status" value="1"/>
</dbReference>
<sequence length="333" mass="38438">MEYPSLEAESYWKRTRIVFIDSLGESIKADIEEGILARTIQIISGLGILPRPTIQQIKKAAYSSDANPVLFLLHLYRLIKTTENMVDSTGVTKQYFSVNDRLVLSALAHLMIWQTLYELDMFLPTFSEHDVQVTASQVPKGKQRKKLYSSPYLEPQPVITSKIWSKLDKYKRLKKLEKTSQFTLKGPCPQSVSESRETVLKIVPLDMLDILEFMAVHGNPLAALPNVHKLPQIKMWIKHKNGFQLNQNIKVMLLKKSCAESDYQIANPRYGDQVKQTYRSKVRRAHVDDARDYWSTMCMEYFPHPNFRNVFFAYLPAREEDILAIPGTDFGQF</sequence>
<evidence type="ECO:0000313" key="3">
    <source>
        <dbReference type="EMBL" id="CAD7447576.1"/>
    </source>
</evidence>
<dbReference type="InterPro" id="IPR031936">
    <property type="entry name" value="DUF4771"/>
</dbReference>
<proteinExistence type="predicted"/>
<organism evidence="3">
    <name type="scientific">Timema bartmani</name>
    <dbReference type="NCBI Taxonomy" id="61472"/>
    <lineage>
        <taxon>Eukaryota</taxon>
        <taxon>Metazoa</taxon>
        <taxon>Ecdysozoa</taxon>
        <taxon>Arthropoda</taxon>
        <taxon>Hexapoda</taxon>
        <taxon>Insecta</taxon>
        <taxon>Pterygota</taxon>
        <taxon>Neoptera</taxon>
        <taxon>Polyneoptera</taxon>
        <taxon>Phasmatodea</taxon>
        <taxon>Timematodea</taxon>
        <taxon>Timematoidea</taxon>
        <taxon>Timematidae</taxon>
        <taxon>Timema</taxon>
    </lineage>
</organism>
<dbReference type="InterPro" id="IPR031935">
    <property type="entry name" value="DUF4770"/>
</dbReference>
<evidence type="ECO:0000259" key="2">
    <source>
        <dbReference type="Pfam" id="PF15995"/>
    </source>
</evidence>
<protein>
    <submittedName>
        <fullName evidence="3">Uncharacterized protein</fullName>
    </submittedName>
</protein>
<name>A0A7R9I4Y6_9NEOP</name>
<dbReference type="EMBL" id="OD569015">
    <property type="protein sequence ID" value="CAD7447576.1"/>
    <property type="molecule type" value="Genomic_DNA"/>
</dbReference>
<evidence type="ECO:0000259" key="1">
    <source>
        <dbReference type="Pfam" id="PF15994"/>
    </source>
</evidence>
<gene>
    <name evidence="3" type="ORF">TBIB3V08_LOCUS9887</name>
</gene>
<dbReference type="PANTHER" id="PTHR41967:SF6">
    <property type="entry name" value="FI19406P1-RELATED"/>
    <property type="match status" value="1"/>
</dbReference>